<keyword evidence="2" id="KW-0378">Hydrolase</keyword>
<keyword evidence="2" id="KW-0540">Nuclease</keyword>
<dbReference type="InterPro" id="IPR003615">
    <property type="entry name" value="HNH_nuc"/>
</dbReference>
<evidence type="ECO:0000313" key="3">
    <source>
        <dbReference type="Proteomes" id="UP001501237"/>
    </source>
</evidence>
<evidence type="ECO:0000259" key="1">
    <source>
        <dbReference type="Pfam" id="PF13391"/>
    </source>
</evidence>
<dbReference type="Pfam" id="PF13391">
    <property type="entry name" value="HNH_2"/>
    <property type="match status" value="1"/>
</dbReference>
<reference evidence="3" key="1">
    <citation type="journal article" date="2019" name="Int. J. Syst. Evol. Microbiol.">
        <title>The Global Catalogue of Microorganisms (GCM) 10K type strain sequencing project: providing services to taxonomists for standard genome sequencing and annotation.</title>
        <authorList>
            <consortium name="The Broad Institute Genomics Platform"/>
            <consortium name="The Broad Institute Genome Sequencing Center for Infectious Disease"/>
            <person name="Wu L."/>
            <person name="Ma J."/>
        </authorList>
    </citation>
    <scope>NUCLEOTIDE SEQUENCE [LARGE SCALE GENOMIC DNA]</scope>
    <source>
        <strain evidence="3">JCM 9377</strain>
    </source>
</reference>
<proteinExistence type="predicted"/>
<keyword evidence="2" id="KW-0255">Endonuclease</keyword>
<comment type="caution">
    <text evidence="2">The sequence shown here is derived from an EMBL/GenBank/DDBJ whole genome shotgun (WGS) entry which is preliminary data.</text>
</comment>
<organism evidence="2 3">
    <name type="scientific">Actinocorallia longicatena</name>
    <dbReference type="NCBI Taxonomy" id="111803"/>
    <lineage>
        <taxon>Bacteria</taxon>
        <taxon>Bacillati</taxon>
        <taxon>Actinomycetota</taxon>
        <taxon>Actinomycetes</taxon>
        <taxon>Streptosporangiales</taxon>
        <taxon>Thermomonosporaceae</taxon>
        <taxon>Actinocorallia</taxon>
    </lineage>
</organism>
<sequence length="305" mass="34470">MISVVEADFSARLRAAAMVWLDRRCTPDNPVVSRDELMNFQFDGHRIALLDYSRGIRKPANMSVALSIVTTFTPENQRAPYEDAPGPDGLLRYKYQGDNPEQWDNVSLRRAHQLNIPLIWFYGVAPGLYLPRYPVWIVADEPEQLQCAVAMDEEQQAIAALGISAPQRRYVERMTRQRMHQPVFRERVIHAYATSCTICSLRHASLLDAAHILPDAHPDGVPSVTNGLALCKIHHAAYDQNILGIRPDYKVEIRHDILAEIDGPMLRHGLQEMQGATITLPHVRAERPNREALAHRYAVFQAATA</sequence>
<dbReference type="RefSeq" id="WP_344823311.1">
    <property type="nucleotide sequence ID" value="NZ_BAAAUV010000003.1"/>
</dbReference>
<keyword evidence="3" id="KW-1185">Reference proteome</keyword>
<accession>A0ABP6Q296</accession>
<gene>
    <name evidence="2" type="ORF">GCM10010468_13250</name>
</gene>
<name>A0ABP6Q296_9ACTN</name>
<dbReference type="EMBL" id="BAAAUV010000003">
    <property type="protein sequence ID" value="GAA3200520.1"/>
    <property type="molecule type" value="Genomic_DNA"/>
</dbReference>
<dbReference type="Proteomes" id="UP001501237">
    <property type="component" value="Unassembled WGS sequence"/>
</dbReference>
<evidence type="ECO:0000313" key="2">
    <source>
        <dbReference type="EMBL" id="GAA3200520.1"/>
    </source>
</evidence>
<feature type="domain" description="HNH nuclease" evidence="1">
    <location>
        <begin position="196"/>
        <end position="245"/>
    </location>
</feature>
<dbReference type="GO" id="GO:0004519">
    <property type="term" value="F:endonuclease activity"/>
    <property type="evidence" value="ECO:0007669"/>
    <property type="project" value="UniProtKB-KW"/>
</dbReference>
<protein>
    <submittedName>
        <fullName evidence="2">HNH endonuclease</fullName>
    </submittedName>
</protein>